<feature type="chain" id="PRO_5012527062" evidence="1">
    <location>
        <begin position="28"/>
        <end position="244"/>
    </location>
</feature>
<evidence type="ECO:0000313" key="3">
    <source>
        <dbReference type="Proteomes" id="UP000190774"/>
    </source>
</evidence>
<keyword evidence="1" id="KW-0732">Signal</keyword>
<accession>A0A1T4YQK3</accession>
<name>A0A1T4YQK3_9BACT</name>
<dbReference type="Proteomes" id="UP000190774">
    <property type="component" value="Unassembled WGS sequence"/>
</dbReference>
<evidence type="ECO:0000256" key="1">
    <source>
        <dbReference type="SAM" id="SignalP"/>
    </source>
</evidence>
<feature type="signal peptide" evidence="1">
    <location>
        <begin position="1"/>
        <end position="27"/>
    </location>
</feature>
<reference evidence="3" key="1">
    <citation type="submission" date="2017-02" db="EMBL/GenBank/DDBJ databases">
        <authorList>
            <person name="Varghese N."/>
            <person name="Submissions S."/>
        </authorList>
    </citation>
    <scope>NUCLEOTIDE SEQUENCE [LARGE SCALE GENOMIC DNA]</scope>
    <source>
        <strain evidence="3">ATCC 700200</strain>
    </source>
</reference>
<proteinExistence type="predicted"/>
<evidence type="ECO:0000313" key="2">
    <source>
        <dbReference type="EMBL" id="SKB03541.1"/>
    </source>
</evidence>
<gene>
    <name evidence="2" type="ORF">SAMN02745166_03837</name>
</gene>
<dbReference type="AlphaFoldDB" id="A0A1T4YQK3"/>
<sequence>MSLPPFLVKATLLLTVLLGFSSMTAQAQNEYIICSGGPALRKWEDLRNPGQQHDRWWGNFVRTARVRMQELQRTQPKGTVVTWLVYRDSYLRRAAEDHDPLTSHIESVQSTYGINLVWFRSKDDLINYINRGSSTVPRNRHKISGFEFFGHSNKYCFLFDYSSDVYAASTVWLHENDLPRISRGAFARNAYCQSWGCHTGESMSRAWKKATGVPMVGAIGKTDYSFMHLRGWKVALGSGGRWTN</sequence>
<dbReference type="RefSeq" id="WP_078815000.1">
    <property type="nucleotide sequence ID" value="NZ_FUYE01000015.1"/>
</dbReference>
<keyword evidence="3" id="KW-1185">Reference proteome</keyword>
<protein>
    <submittedName>
        <fullName evidence="2">Uncharacterized protein</fullName>
    </submittedName>
</protein>
<dbReference type="STRING" id="48467.SAMN02745166_03837"/>
<dbReference type="OrthoDB" id="187043at2"/>
<organism evidence="2 3">
    <name type="scientific">Prosthecobacter debontii</name>
    <dbReference type="NCBI Taxonomy" id="48467"/>
    <lineage>
        <taxon>Bacteria</taxon>
        <taxon>Pseudomonadati</taxon>
        <taxon>Verrucomicrobiota</taxon>
        <taxon>Verrucomicrobiia</taxon>
        <taxon>Verrucomicrobiales</taxon>
        <taxon>Verrucomicrobiaceae</taxon>
        <taxon>Prosthecobacter</taxon>
    </lineage>
</organism>
<dbReference type="EMBL" id="FUYE01000015">
    <property type="protein sequence ID" value="SKB03541.1"/>
    <property type="molecule type" value="Genomic_DNA"/>
</dbReference>